<dbReference type="EMBL" id="JANEYG010000133">
    <property type="protein sequence ID" value="KAJ8912328.1"/>
    <property type="molecule type" value="Genomic_DNA"/>
</dbReference>
<name>A0AAV8VDW4_9CUCU</name>
<evidence type="ECO:0000313" key="1">
    <source>
        <dbReference type="EMBL" id="KAJ8912328.1"/>
    </source>
</evidence>
<sequence length="9" mass="1074">MDTFSAKFK</sequence>
<protein>
    <submittedName>
        <fullName evidence="1">Uncharacterized protein</fullName>
    </submittedName>
</protein>
<comment type="caution">
    <text evidence="1">The sequence shown here is derived from an EMBL/GenBank/DDBJ whole genome shotgun (WGS) entry which is preliminary data.</text>
</comment>
<reference evidence="1 2" key="1">
    <citation type="journal article" date="2023" name="Insect Mol. Biol.">
        <title>Genome sequencing provides insights into the evolution of gene families encoding plant cell wall-degrading enzymes in longhorned beetles.</title>
        <authorList>
            <person name="Shin N.R."/>
            <person name="Okamura Y."/>
            <person name="Kirsch R."/>
            <person name="Pauchet Y."/>
        </authorList>
    </citation>
    <scope>NUCLEOTIDE SEQUENCE [LARGE SCALE GENOMIC DNA]</scope>
    <source>
        <strain evidence="1">EAD_L_NR</strain>
    </source>
</reference>
<evidence type="ECO:0000313" key="2">
    <source>
        <dbReference type="Proteomes" id="UP001159042"/>
    </source>
</evidence>
<proteinExistence type="predicted"/>
<keyword evidence="2" id="KW-1185">Reference proteome</keyword>
<accession>A0AAV8VDW4</accession>
<gene>
    <name evidence="1" type="ORF">NQ315_005933</name>
</gene>
<dbReference type="Proteomes" id="UP001159042">
    <property type="component" value="Unassembled WGS sequence"/>
</dbReference>
<organism evidence="1 2">
    <name type="scientific">Exocentrus adspersus</name>
    <dbReference type="NCBI Taxonomy" id="1586481"/>
    <lineage>
        <taxon>Eukaryota</taxon>
        <taxon>Metazoa</taxon>
        <taxon>Ecdysozoa</taxon>
        <taxon>Arthropoda</taxon>
        <taxon>Hexapoda</taxon>
        <taxon>Insecta</taxon>
        <taxon>Pterygota</taxon>
        <taxon>Neoptera</taxon>
        <taxon>Endopterygota</taxon>
        <taxon>Coleoptera</taxon>
        <taxon>Polyphaga</taxon>
        <taxon>Cucujiformia</taxon>
        <taxon>Chrysomeloidea</taxon>
        <taxon>Cerambycidae</taxon>
        <taxon>Lamiinae</taxon>
        <taxon>Acanthocinini</taxon>
        <taxon>Exocentrus</taxon>
    </lineage>
</organism>